<dbReference type="InterPro" id="IPR011701">
    <property type="entry name" value="MFS"/>
</dbReference>
<keyword evidence="2 5" id="KW-0812">Transmembrane</keyword>
<feature type="transmembrane region" description="Helical" evidence="5">
    <location>
        <begin position="169"/>
        <end position="189"/>
    </location>
</feature>
<gene>
    <name evidence="7" type="ORF">VW35_03315</name>
</gene>
<dbReference type="Pfam" id="PF07690">
    <property type="entry name" value="MFS_1"/>
    <property type="match status" value="1"/>
</dbReference>
<dbReference type="InterPro" id="IPR020846">
    <property type="entry name" value="MFS_dom"/>
</dbReference>
<keyword evidence="4 5" id="KW-0472">Membrane</keyword>
<feature type="transmembrane region" description="Helical" evidence="5">
    <location>
        <begin position="49"/>
        <end position="66"/>
    </location>
</feature>
<protein>
    <recommendedName>
        <fullName evidence="6">Major facilitator superfamily (MFS) profile domain-containing protein</fullName>
    </recommendedName>
</protein>
<feature type="transmembrane region" description="Helical" evidence="5">
    <location>
        <begin position="328"/>
        <end position="349"/>
    </location>
</feature>
<feature type="transmembrane region" description="Helical" evidence="5">
    <location>
        <begin position="12"/>
        <end position="37"/>
    </location>
</feature>
<feature type="transmembrane region" description="Helical" evidence="5">
    <location>
        <begin position="400"/>
        <end position="421"/>
    </location>
</feature>
<dbReference type="SUPFAM" id="SSF103473">
    <property type="entry name" value="MFS general substrate transporter"/>
    <property type="match status" value="1"/>
</dbReference>
<keyword evidence="8" id="KW-1185">Reference proteome</keyword>
<feature type="transmembrane region" description="Helical" evidence="5">
    <location>
        <begin position="225"/>
        <end position="243"/>
    </location>
</feature>
<comment type="subcellular location">
    <subcellularLocation>
        <location evidence="1">Membrane</location>
        <topology evidence="1">Multi-pass membrane protein</topology>
    </subcellularLocation>
</comment>
<evidence type="ECO:0000256" key="3">
    <source>
        <dbReference type="ARBA" id="ARBA00022989"/>
    </source>
</evidence>
<evidence type="ECO:0000256" key="1">
    <source>
        <dbReference type="ARBA" id="ARBA00004141"/>
    </source>
</evidence>
<dbReference type="Proteomes" id="UP000033514">
    <property type="component" value="Unassembled WGS sequence"/>
</dbReference>
<feature type="transmembrane region" description="Helical" evidence="5">
    <location>
        <begin position="355"/>
        <end position="379"/>
    </location>
</feature>
<feature type="transmembrane region" description="Helical" evidence="5">
    <location>
        <begin position="103"/>
        <end position="128"/>
    </location>
</feature>
<dbReference type="EMBL" id="LAJG01000005">
    <property type="protein sequence ID" value="KKB81334.1"/>
    <property type="molecule type" value="Genomic_DNA"/>
</dbReference>
<feature type="transmembrane region" description="Helical" evidence="5">
    <location>
        <begin position="449"/>
        <end position="473"/>
    </location>
</feature>
<accession>A0A0F5LGK7</accession>
<dbReference type="PANTHER" id="PTHR42718">
    <property type="entry name" value="MAJOR FACILITATOR SUPERFAMILY MULTIDRUG TRANSPORTER MFSC"/>
    <property type="match status" value="1"/>
</dbReference>
<evidence type="ECO:0000256" key="2">
    <source>
        <dbReference type="ARBA" id="ARBA00022692"/>
    </source>
</evidence>
<dbReference type="GO" id="GO:0022857">
    <property type="term" value="F:transmembrane transporter activity"/>
    <property type="evidence" value="ECO:0007669"/>
    <property type="project" value="InterPro"/>
</dbReference>
<sequence length="477" mass="49096">MTEFSPKQRRRILFAAIAASSMGFIDGSVTSIVAPAIRASLDTGLAEVQWVSNAYLLTLSSLLLLGGAAGDRFGLRKVFALGILVFVVASLACAFAGSAEWLIAARAIQGIGAAFMVPGSLAIIAVAYPKDQRGGAIGTWAAASSLTTLMGPVFGGLLLTWFGNDSWRWVFALNLPLGALALGLLLGLPADSVGQGRKLDIVGAALATIALLFVSWAFMGADISSAWIFIGFGVVAIAAFIAWEARTSEPMLPLKLFADFGFTGAQVVTFLIYFGISAVMFYLSMVMIVGWLVSPAEVAIAILPFGVALTLLSTPAGHLTDRLGPGPVIAMGGAIVALAFVLLGATAGWHAVWFAVFPLMALFGIGMSAVAGPISTAVMGTISEKETGTASAINNAVSRVAGLLAIASMGSFAVWVFSAGAPEGTVFGVPLDLSVSTGSAAAYIEATDAAFAAICYFAGVLSACAAILSWFSLPRRR</sequence>
<feature type="transmembrane region" description="Helical" evidence="5">
    <location>
        <begin position="298"/>
        <end position="316"/>
    </location>
</feature>
<evidence type="ECO:0000313" key="7">
    <source>
        <dbReference type="EMBL" id="KKB81334.1"/>
    </source>
</evidence>
<dbReference type="InterPro" id="IPR036259">
    <property type="entry name" value="MFS_trans_sf"/>
</dbReference>
<feature type="transmembrane region" description="Helical" evidence="5">
    <location>
        <begin position="78"/>
        <end position="97"/>
    </location>
</feature>
<name>A0A0F5LGK7_9HYPH</name>
<organism evidence="7 8">
    <name type="scientific">Devosia soli</name>
    <dbReference type="NCBI Taxonomy" id="361041"/>
    <lineage>
        <taxon>Bacteria</taxon>
        <taxon>Pseudomonadati</taxon>
        <taxon>Pseudomonadota</taxon>
        <taxon>Alphaproteobacteria</taxon>
        <taxon>Hyphomicrobiales</taxon>
        <taxon>Devosiaceae</taxon>
        <taxon>Devosia</taxon>
    </lineage>
</organism>
<evidence type="ECO:0000313" key="8">
    <source>
        <dbReference type="Proteomes" id="UP000033514"/>
    </source>
</evidence>
<dbReference type="Gene3D" id="1.20.1720.10">
    <property type="entry name" value="Multidrug resistance protein D"/>
    <property type="match status" value="1"/>
</dbReference>
<evidence type="ECO:0000259" key="6">
    <source>
        <dbReference type="PROSITE" id="PS50850"/>
    </source>
</evidence>
<reference evidence="7 8" key="1">
    <citation type="submission" date="2015-03" db="EMBL/GenBank/DDBJ databases">
        <authorList>
            <person name="Hassan Y.I."/>
            <person name="Lepp D."/>
            <person name="Zhou T."/>
        </authorList>
    </citation>
    <scope>NUCLEOTIDE SEQUENCE [LARGE SCALE GENOMIC DNA]</scope>
    <source>
        <strain evidence="7 8">GH2-10</strain>
    </source>
</reference>
<dbReference type="Gene3D" id="1.20.1250.20">
    <property type="entry name" value="MFS general substrate transporter like domains"/>
    <property type="match status" value="1"/>
</dbReference>
<evidence type="ECO:0000256" key="4">
    <source>
        <dbReference type="ARBA" id="ARBA00023136"/>
    </source>
</evidence>
<feature type="transmembrane region" description="Helical" evidence="5">
    <location>
        <begin position="201"/>
        <end position="219"/>
    </location>
</feature>
<dbReference type="AlphaFoldDB" id="A0A0F5LGK7"/>
<dbReference type="STRING" id="361041.VW35_03315"/>
<feature type="domain" description="Major facilitator superfamily (MFS) profile" evidence="6">
    <location>
        <begin position="12"/>
        <end position="477"/>
    </location>
</feature>
<comment type="caution">
    <text evidence="7">The sequence shown here is derived from an EMBL/GenBank/DDBJ whole genome shotgun (WGS) entry which is preliminary data.</text>
</comment>
<evidence type="ECO:0000256" key="5">
    <source>
        <dbReference type="SAM" id="Phobius"/>
    </source>
</evidence>
<dbReference type="OrthoDB" id="2414439at2"/>
<dbReference type="PROSITE" id="PS50850">
    <property type="entry name" value="MFS"/>
    <property type="match status" value="1"/>
</dbReference>
<dbReference type="GO" id="GO:0016020">
    <property type="term" value="C:membrane"/>
    <property type="evidence" value="ECO:0007669"/>
    <property type="project" value="UniProtKB-SubCell"/>
</dbReference>
<dbReference type="PATRIC" id="fig|361041.3.peg.4059"/>
<proteinExistence type="predicted"/>
<dbReference type="PANTHER" id="PTHR42718:SF42">
    <property type="entry name" value="EXPORT PROTEIN"/>
    <property type="match status" value="1"/>
</dbReference>
<keyword evidence="3 5" id="KW-1133">Transmembrane helix</keyword>
<feature type="transmembrane region" description="Helical" evidence="5">
    <location>
        <begin position="264"/>
        <end position="292"/>
    </location>
</feature>
<feature type="transmembrane region" description="Helical" evidence="5">
    <location>
        <begin position="140"/>
        <end position="163"/>
    </location>
</feature>
<dbReference type="CDD" id="cd17321">
    <property type="entry name" value="MFS_MMR_MDR_like"/>
    <property type="match status" value="1"/>
</dbReference>